<dbReference type="EMBL" id="CAXLJM020000099">
    <property type="protein sequence ID" value="CAL8133463.1"/>
    <property type="molecule type" value="Genomic_DNA"/>
</dbReference>
<protein>
    <submittedName>
        <fullName evidence="1">Uncharacterized protein</fullName>
    </submittedName>
</protein>
<keyword evidence="2" id="KW-1185">Reference proteome</keyword>
<reference evidence="1 2" key="1">
    <citation type="submission" date="2024-08" db="EMBL/GenBank/DDBJ databases">
        <authorList>
            <person name="Cucini C."/>
            <person name="Frati F."/>
        </authorList>
    </citation>
    <scope>NUCLEOTIDE SEQUENCE [LARGE SCALE GENOMIC DNA]</scope>
</reference>
<accession>A0ABP1RR59</accession>
<sequence>MEGPSRTADLGRWNPLQDEKWMDYSINHTAFLDFVHAVIRRVGGVHNPAYLKKICPRWRKMDEIPHCIRKPRAEILPQHRKNSVVTKASTKRFHPGHDGLPESINRIIDFLFPSRAADVTEGNDEYQWDIHYSWGDLTNRGIWTLHPVIMRTSVDTECSGSASAETPWEES</sequence>
<proteinExistence type="predicted"/>
<comment type="caution">
    <text evidence="1">The sequence shown here is derived from an EMBL/GenBank/DDBJ whole genome shotgun (WGS) entry which is preliminary data.</text>
</comment>
<gene>
    <name evidence="1" type="ORF">ODALV1_LOCUS25080</name>
</gene>
<organism evidence="1 2">
    <name type="scientific">Orchesella dallaii</name>
    <dbReference type="NCBI Taxonomy" id="48710"/>
    <lineage>
        <taxon>Eukaryota</taxon>
        <taxon>Metazoa</taxon>
        <taxon>Ecdysozoa</taxon>
        <taxon>Arthropoda</taxon>
        <taxon>Hexapoda</taxon>
        <taxon>Collembola</taxon>
        <taxon>Entomobryomorpha</taxon>
        <taxon>Entomobryoidea</taxon>
        <taxon>Orchesellidae</taxon>
        <taxon>Orchesellinae</taxon>
        <taxon>Orchesella</taxon>
    </lineage>
</organism>
<dbReference type="Proteomes" id="UP001642540">
    <property type="component" value="Unassembled WGS sequence"/>
</dbReference>
<name>A0ABP1RR59_9HEXA</name>
<evidence type="ECO:0000313" key="1">
    <source>
        <dbReference type="EMBL" id="CAL8133463.1"/>
    </source>
</evidence>
<evidence type="ECO:0000313" key="2">
    <source>
        <dbReference type="Proteomes" id="UP001642540"/>
    </source>
</evidence>